<dbReference type="SUPFAM" id="SSF53098">
    <property type="entry name" value="Ribonuclease H-like"/>
    <property type="match status" value="1"/>
</dbReference>
<dbReference type="KEGG" id="tpal:117646230"/>
<dbReference type="GO" id="GO:0015074">
    <property type="term" value="P:DNA integration"/>
    <property type="evidence" value="ECO:0007669"/>
    <property type="project" value="InterPro"/>
</dbReference>
<protein>
    <submittedName>
        <fullName evidence="3">KRAB-A domain-containing protein 2-like</fullName>
    </submittedName>
</protein>
<keyword evidence="2" id="KW-1185">Reference proteome</keyword>
<dbReference type="PANTHER" id="PTHR37984">
    <property type="entry name" value="PROTEIN CBG26694"/>
    <property type="match status" value="1"/>
</dbReference>
<dbReference type="PANTHER" id="PTHR37984:SF5">
    <property type="entry name" value="PROTEIN NYNRIN-LIKE"/>
    <property type="match status" value="1"/>
</dbReference>
<dbReference type="AlphaFoldDB" id="A0A6P8ZNT8"/>
<dbReference type="InterPro" id="IPR001584">
    <property type="entry name" value="Integrase_cat-core"/>
</dbReference>
<reference evidence="3" key="1">
    <citation type="submission" date="2025-08" db="UniProtKB">
        <authorList>
            <consortium name="RefSeq"/>
        </authorList>
    </citation>
    <scope>IDENTIFICATION</scope>
    <source>
        <tissue evidence="3">Total insect</tissue>
    </source>
</reference>
<dbReference type="InterPro" id="IPR036397">
    <property type="entry name" value="RNaseH_sf"/>
</dbReference>
<dbReference type="OrthoDB" id="6818577at2759"/>
<dbReference type="RefSeq" id="XP_034242929.1">
    <property type="nucleotide sequence ID" value="XM_034387038.1"/>
</dbReference>
<organism evidence="3">
    <name type="scientific">Thrips palmi</name>
    <name type="common">Melon thrips</name>
    <dbReference type="NCBI Taxonomy" id="161013"/>
    <lineage>
        <taxon>Eukaryota</taxon>
        <taxon>Metazoa</taxon>
        <taxon>Ecdysozoa</taxon>
        <taxon>Arthropoda</taxon>
        <taxon>Hexapoda</taxon>
        <taxon>Insecta</taxon>
        <taxon>Pterygota</taxon>
        <taxon>Neoptera</taxon>
        <taxon>Paraneoptera</taxon>
        <taxon>Thysanoptera</taxon>
        <taxon>Terebrantia</taxon>
        <taxon>Thripoidea</taxon>
        <taxon>Thripidae</taxon>
        <taxon>Thrips</taxon>
    </lineage>
</organism>
<dbReference type="InterPro" id="IPR050951">
    <property type="entry name" value="Retrovirus_Pol_polyprotein"/>
</dbReference>
<dbReference type="Proteomes" id="UP000515158">
    <property type="component" value="Unplaced"/>
</dbReference>
<sequence>MASSKEKFELAIQKMISATKGKNSKFLTPQAYDKLIQEVKEAKIKKTKKTTKDYRRLAKYAVIEIDGEEKLIVPLKGASQPRFYVHTEDLYEACREIHEATGHGGRDKMKYDSKEGKYVNLSQKMLLCFKENCEQCLLKESTQKKGVTVRPIIHKEMNARAQVDLIDMQTSADGDFRFIMVLQDHLTKFVHLRPIRRKKAEHVAVELVPIFLEFGAPSILQSDNGREFANAIINSLQEMWPELKIVHGTPRHSQSQGSVERANRDVQDILITWMRDHNTTSWSEGLKFVANMKNRRHHQGIGRSPYEALFGVPMKVGLGTSFPLHLIGKLEREESLEVRQALNGNLLTTVAITNQVPTSRTSFGTWG</sequence>
<name>A0A6P8ZNT8_THRPL</name>
<evidence type="ECO:0000313" key="3">
    <source>
        <dbReference type="RefSeq" id="XP_034242929.1"/>
    </source>
</evidence>
<evidence type="ECO:0000259" key="1">
    <source>
        <dbReference type="PROSITE" id="PS50994"/>
    </source>
</evidence>
<dbReference type="InterPro" id="IPR012337">
    <property type="entry name" value="RNaseH-like_sf"/>
</dbReference>
<gene>
    <name evidence="3" type="primary">LOC117646230</name>
</gene>
<dbReference type="InParanoid" id="A0A6P8ZNT8"/>
<evidence type="ECO:0000313" key="2">
    <source>
        <dbReference type="Proteomes" id="UP000515158"/>
    </source>
</evidence>
<dbReference type="PROSITE" id="PS50994">
    <property type="entry name" value="INTEGRASE"/>
    <property type="match status" value="1"/>
</dbReference>
<feature type="domain" description="Integrase catalytic" evidence="1">
    <location>
        <begin position="147"/>
        <end position="313"/>
    </location>
</feature>
<dbReference type="GeneID" id="117646230"/>
<dbReference type="Gene3D" id="3.30.420.10">
    <property type="entry name" value="Ribonuclease H-like superfamily/Ribonuclease H"/>
    <property type="match status" value="1"/>
</dbReference>
<dbReference type="GO" id="GO:0003676">
    <property type="term" value="F:nucleic acid binding"/>
    <property type="evidence" value="ECO:0007669"/>
    <property type="project" value="InterPro"/>
</dbReference>
<accession>A0A6P8ZNT8</accession>
<proteinExistence type="predicted"/>